<keyword evidence="1" id="KW-0472">Membrane</keyword>
<feature type="transmembrane region" description="Helical" evidence="1">
    <location>
        <begin position="54"/>
        <end position="70"/>
    </location>
</feature>
<proteinExistence type="predicted"/>
<feature type="transmembrane region" description="Helical" evidence="1">
    <location>
        <begin position="76"/>
        <end position="96"/>
    </location>
</feature>
<reference evidence="3 4" key="1">
    <citation type="submission" date="2019-09" db="EMBL/GenBank/DDBJ databases">
        <authorList>
            <person name="Chandra G."/>
            <person name="Truman W A."/>
        </authorList>
    </citation>
    <scope>NUCLEOTIDE SEQUENCE [LARGE SCALE GENOMIC DNA]</scope>
    <source>
        <strain evidence="3">PS631</strain>
    </source>
</reference>
<dbReference type="AlphaFoldDB" id="A0A5E6T7C6"/>
<gene>
    <name evidence="3" type="ORF">PS631_02729</name>
</gene>
<evidence type="ECO:0000256" key="1">
    <source>
        <dbReference type="SAM" id="Phobius"/>
    </source>
</evidence>
<accession>A0A5E6T7C6</accession>
<dbReference type="InterPro" id="IPR025328">
    <property type="entry name" value="DUF4234"/>
</dbReference>
<dbReference type="Pfam" id="PF14018">
    <property type="entry name" value="DUF4234"/>
    <property type="match status" value="1"/>
</dbReference>
<evidence type="ECO:0000313" key="3">
    <source>
        <dbReference type="EMBL" id="VVM88810.1"/>
    </source>
</evidence>
<sequence>MTSPSELMNKVNRKTLHMVLLTMATGGLYLLLWLYKTNQHLREATGQEACSETYIIWMFVCTGLSGLFINDEQLALEIAAGLLSIAALVLQIVWAFNARRILLAFAHANNQIHFRMNGFNTFVLNVYYINYCINELGETDQRQQPVYSQAMQP</sequence>
<organism evidence="3 4">
    <name type="scientific">Pseudomonas fluorescens</name>
    <dbReference type="NCBI Taxonomy" id="294"/>
    <lineage>
        <taxon>Bacteria</taxon>
        <taxon>Pseudomonadati</taxon>
        <taxon>Pseudomonadota</taxon>
        <taxon>Gammaproteobacteria</taxon>
        <taxon>Pseudomonadales</taxon>
        <taxon>Pseudomonadaceae</taxon>
        <taxon>Pseudomonas</taxon>
    </lineage>
</organism>
<dbReference type="Proteomes" id="UP000399692">
    <property type="component" value="Unassembled WGS sequence"/>
</dbReference>
<dbReference type="RefSeq" id="WP_191622768.1">
    <property type="nucleotide sequence ID" value="NZ_CABVHF010000008.1"/>
</dbReference>
<evidence type="ECO:0000259" key="2">
    <source>
        <dbReference type="Pfam" id="PF14018"/>
    </source>
</evidence>
<feature type="domain" description="DUF4234" evidence="2">
    <location>
        <begin position="13"/>
        <end position="100"/>
    </location>
</feature>
<dbReference type="EMBL" id="CABVHF010000008">
    <property type="protein sequence ID" value="VVM88810.1"/>
    <property type="molecule type" value="Genomic_DNA"/>
</dbReference>
<name>A0A5E6T7C6_PSEFL</name>
<protein>
    <recommendedName>
        <fullName evidence="2">DUF4234 domain-containing protein</fullName>
    </recommendedName>
</protein>
<keyword evidence="1" id="KW-0812">Transmembrane</keyword>
<evidence type="ECO:0000313" key="4">
    <source>
        <dbReference type="Proteomes" id="UP000399692"/>
    </source>
</evidence>
<feature type="transmembrane region" description="Helical" evidence="1">
    <location>
        <begin position="15"/>
        <end position="34"/>
    </location>
</feature>
<keyword evidence="1" id="KW-1133">Transmembrane helix</keyword>